<organism evidence="1 2">
    <name type="scientific">Sulfurimicrobium lacus</name>
    <dbReference type="NCBI Taxonomy" id="2715678"/>
    <lineage>
        <taxon>Bacteria</taxon>
        <taxon>Pseudomonadati</taxon>
        <taxon>Pseudomonadota</taxon>
        <taxon>Betaproteobacteria</taxon>
        <taxon>Nitrosomonadales</taxon>
        <taxon>Sulfuricellaceae</taxon>
        <taxon>Sulfurimicrobium</taxon>
    </lineage>
</organism>
<dbReference type="GO" id="GO:0005886">
    <property type="term" value="C:plasma membrane"/>
    <property type="evidence" value="ECO:0007669"/>
    <property type="project" value="TreeGrafter"/>
</dbReference>
<dbReference type="InterPro" id="IPR036737">
    <property type="entry name" value="OmpA-like_sf"/>
</dbReference>
<sequence length="1068" mass="116135">MMRMNLLSAMALSRWQKILLRLGIGVLALLAFGFLALPPLVKYFATQALSEKFHRTVAIREVSINPLKLSLRVKGFSMSDKGSSTPFFAIEELYANLESASLLKGAPVLDAIQINSPFLRIVRRENASYNVDDILAELLKPSEDPPVRYSLNNILLQGGKIEFDDRPNKAQHTVSDMRLSIPFVSNLVYQANIYVQPDFSAKVDGSALHLGGKLKPFSKSRESVVDLELAGLDVARYFEYVPLTQKFNVPSAHLDAKLSITFAQPPEQPPAITLSGTAALRDAVITQGKERPLARFSLLAVDIQKADLLHKRLQLKSLKLQQPELQLALNEGHEVAASAGEISLTGGELDYAGSAPALRQPALDVTALHMRRTGEKEPFLDISAFALKDVALDLGKRSVTLGEASSPGGNIQLRRGKNGAIDLVELFGGESGKAASPAQTPFQYEVRKLSLAGYGVKFSDASKDAPVNLNAENIRLDVENLSSQKDRQCKLMLALNLDKTGALSAAGELGINPLATRLAVDIKGIKLSPFQPYFTDQLNITVTDGAASAKGELKVANEGKDGPRVSFVGDASLDRLAAIDKLDEEDFLKWNRLNFKRVNVATQPLRVNIAEVALADFYSLLIIHPDGSLNLQHIVKEQKSGTPTKGSAARTAGAPLKQAVAAADKPRITISKLTLKGGQVDFFDHFIQPNYSAHLTGVGGDVKGLSSDASTLAEVALKGRVDNQGRLDITGTINPLSGNLAFDLLANLNDFELSSLTPYSSKYAGYGIQKGKLSFDVKYKIENRKLTAENHLFLNQLTFGDKVESPSATKLPVMLAVALLKDRNGNIDISLPISGSLDDPQFSVGGIIIKVIVNLIVKAVTAPFALIGSLFGGGEELAYLEFDYGKAEMPAGGQSKLEKIAKALRDRPGLKLEIAGQVDPELDREGLKHAMLEHKVKAQKFKDLQGKANDVAAIDQVKVEPAEYAKYLAKAYKQEKIPDKPRNLVGFAKDLPVADMEKLMLAYFQVDEDDLRDLANHRALEAKEYLINEGKVEPERIFIVTKLAARSGQEKEAAKGKRSRVDFSLGAR</sequence>
<gene>
    <name evidence="1" type="ORF">SKTS_19940</name>
</gene>
<dbReference type="PANTHER" id="PTHR30441">
    <property type="entry name" value="DUF748 DOMAIN-CONTAINING PROTEIN"/>
    <property type="match status" value="1"/>
</dbReference>
<dbReference type="KEGG" id="slac:SKTS_19940"/>
<evidence type="ECO:0000313" key="2">
    <source>
        <dbReference type="Proteomes" id="UP000502260"/>
    </source>
</evidence>
<evidence type="ECO:0008006" key="3">
    <source>
        <dbReference type="Google" id="ProtNLM"/>
    </source>
</evidence>
<dbReference type="PANTHER" id="PTHR30441:SF8">
    <property type="entry name" value="DUF748 DOMAIN-CONTAINING PROTEIN"/>
    <property type="match status" value="1"/>
</dbReference>
<accession>A0A6F8VBL4</accession>
<protein>
    <recommendedName>
        <fullName evidence="3">DUF748 domain-containing protein</fullName>
    </recommendedName>
</protein>
<dbReference type="GO" id="GO:0090313">
    <property type="term" value="P:regulation of protein targeting to membrane"/>
    <property type="evidence" value="ECO:0007669"/>
    <property type="project" value="TreeGrafter"/>
</dbReference>
<reference evidence="2" key="1">
    <citation type="submission" date="2020-03" db="EMBL/GenBank/DDBJ databases">
        <title>Complete genome sequence of sulfur-oxidizing bacterium skT11.</title>
        <authorList>
            <person name="Kanda M."/>
            <person name="Kojima H."/>
            <person name="Fukui M."/>
        </authorList>
    </citation>
    <scope>NUCLEOTIDE SEQUENCE [LARGE SCALE GENOMIC DNA]</scope>
    <source>
        <strain evidence="2">skT11</strain>
    </source>
</reference>
<dbReference type="RefSeq" id="WP_173064145.1">
    <property type="nucleotide sequence ID" value="NZ_AP022853.1"/>
</dbReference>
<dbReference type="EMBL" id="AP022853">
    <property type="protein sequence ID" value="BCB27108.1"/>
    <property type="molecule type" value="Genomic_DNA"/>
</dbReference>
<evidence type="ECO:0000313" key="1">
    <source>
        <dbReference type="EMBL" id="BCB27108.1"/>
    </source>
</evidence>
<proteinExistence type="predicted"/>
<dbReference type="Proteomes" id="UP000502260">
    <property type="component" value="Chromosome"/>
</dbReference>
<dbReference type="AlphaFoldDB" id="A0A6F8VBL4"/>
<dbReference type="Gene3D" id="3.30.1330.60">
    <property type="entry name" value="OmpA-like domain"/>
    <property type="match status" value="1"/>
</dbReference>
<dbReference type="InterPro" id="IPR008023">
    <property type="entry name" value="DUF748"/>
</dbReference>
<dbReference type="Pfam" id="PF05359">
    <property type="entry name" value="DUF748"/>
    <property type="match status" value="1"/>
</dbReference>
<keyword evidence="2" id="KW-1185">Reference proteome</keyword>
<dbReference type="InterPro" id="IPR052894">
    <property type="entry name" value="AsmA-related"/>
</dbReference>
<name>A0A6F8VBL4_9PROT</name>